<sequence length="100" mass="11262">MLQQHIKTLERAKGGVLRVIDSLQEPITEFYEVTLLQQEQGALYTLVSVGSVETATKNLTKAEQTALILMRETGLKHAIIKNANEKHRVGLDHKQGLIKW</sequence>
<organism evidence="1 2">
    <name type="scientific">Helicobacter bilis</name>
    <dbReference type="NCBI Taxonomy" id="37372"/>
    <lineage>
        <taxon>Bacteria</taxon>
        <taxon>Pseudomonadati</taxon>
        <taxon>Campylobacterota</taxon>
        <taxon>Epsilonproteobacteria</taxon>
        <taxon>Campylobacterales</taxon>
        <taxon>Helicobacteraceae</taxon>
        <taxon>Helicobacter</taxon>
    </lineage>
</organism>
<gene>
    <name evidence="1" type="ORF">LS79_010930</name>
</gene>
<dbReference type="AlphaFoldDB" id="A0A099V0G2"/>
<name>A0A099V0G2_9HELI</name>
<comment type="caution">
    <text evidence="1">The sequence shown here is derived from an EMBL/GenBank/DDBJ whole genome shotgun (WGS) entry which is preliminary data.</text>
</comment>
<dbReference type="Proteomes" id="UP000029857">
    <property type="component" value="Unassembled WGS sequence"/>
</dbReference>
<evidence type="ECO:0000313" key="1">
    <source>
        <dbReference type="EMBL" id="TLE07895.1"/>
    </source>
</evidence>
<dbReference type="RefSeq" id="WP_034562164.1">
    <property type="nucleotide sequence ID" value="NZ_CAMCCI010000133.1"/>
</dbReference>
<dbReference type="EMBL" id="JRPJ02000070">
    <property type="protein sequence ID" value="TLE07895.1"/>
    <property type="molecule type" value="Genomic_DNA"/>
</dbReference>
<evidence type="ECO:0000313" key="2">
    <source>
        <dbReference type="Proteomes" id="UP000029857"/>
    </source>
</evidence>
<accession>A0A099V0G2</accession>
<proteinExistence type="predicted"/>
<protein>
    <submittedName>
        <fullName evidence="1">Uncharacterized protein</fullName>
    </submittedName>
</protein>
<reference evidence="1 2" key="1">
    <citation type="journal article" date="2014" name="Genome Announc.">
        <title>Draft genome sequences of eight enterohepatic helicobacter species isolated from both laboratory and wild rodents.</title>
        <authorList>
            <person name="Sheh A."/>
            <person name="Shen Z."/>
            <person name="Fox J.G."/>
        </authorList>
    </citation>
    <scope>NUCLEOTIDE SEQUENCE [LARGE SCALE GENOMIC DNA]</scope>
    <source>
        <strain evidence="1 2">ATCC 49320</strain>
    </source>
</reference>